<feature type="non-terminal residue" evidence="1">
    <location>
        <position position="31"/>
    </location>
</feature>
<gene>
    <name evidence="1" type="ORF">LCGC14_1985600</name>
</gene>
<dbReference type="EMBL" id="LAZR01022299">
    <property type="protein sequence ID" value="KKL82347.1"/>
    <property type="molecule type" value="Genomic_DNA"/>
</dbReference>
<evidence type="ECO:0000313" key="1">
    <source>
        <dbReference type="EMBL" id="KKL82347.1"/>
    </source>
</evidence>
<proteinExistence type="predicted"/>
<protein>
    <submittedName>
        <fullName evidence="1">Uncharacterized protein</fullName>
    </submittedName>
</protein>
<name>A0A0F9I4P3_9ZZZZ</name>
<dbReference type="AlphaFoldDB" id="A0A0F9I4P3"/>
<sequence length="31" mass="3920">MKQSTLDKTTFRPRKRFKEDYRKCSRKRCPK</sequence>
<organism evidence="1">
    <name type="scientific">marine sediment metagenome</name>
    <dbReference type="NCBI Taxonomy" id="412755"/>
    <lineage>
        <taxon>unclassified sequences</taxon>
        <taxon>metagenomes</taxon>
        <taxon>ecological metagenomes</taxon>
    </lineage>
</organism>
<accession>A0A0F9I4P3</accession>
<comment type="caution">
    <text evidence="1">The sequence shown here is derived from an EMBL/GenBank/DDBJ whole genome shotgun (WGS) entry which is preliminary data.</text>
</comment>
<reference evidence="1" key="1">
    <citation type="journal article" date="2015" name="Nature">
        <title>Complex archaea that bridge the gap between prokaryotes and eukaryotes.</title>
        <authorList>
            <person name="Spang A."/>
            <person name="Saw J.H."/>
            <person name="Jorgensen S.L."/>
            <person name="Zaremba-Niedzwiedzka K."/>
            <person name="Martijn J."/>
            <person name="Lind A.E."/>
            <person name="van Eijk R."/>
            <person name="Schleper C."/>
            <person name="Guy L."/>
            <person name="Ettema T.J."/>
        </authorList>
    </citation>
    <scope>NUCLEOTIDE SEQUENCE</scope>
</reference>